<evidence type="ECO:0000313" key="3">
    <source>
        <dbReference type="Proteomes" id="UP000266188"/>
    </source>
</evidence>
<reference evidence="3" key="1">
    <citation type="submission" date="2017-02" db="EMBL/GenBank/DDBJ databases">
        <authorList>
            <person name="Tafer H."/>
            <person name="Lopandic K."/>
        </authorList>
    </citation>
    <scope>NUCLEOTIDE SEQUENCE [LARGE SCALE GENOMIC DNA]</scope>
    <source>
        <strain evidence="3">CBS 366.77</strain>
    </source>
</reference>
<dbReference type="SUPFAM" id="SSF81383">
    <property type="entry name" value="F-box domain"/>
    <property type="match status" value="1"/>
</dbReference>
<dbReference type="InterPro" id="IPR036047">
    <property type="entry name" value="F-box-like_dom_sf"/>
</dbReference>
<proteinExistence type="predicted"/>
<dbReference type="AlphaFoldDB" id="A0A3A2ZGT8"/>
<dbReference type="PANTHER" id="PTHR42057">
    <property type="entry name" value="F-BOX DOMAIN PROTEIN (AFU_ORTHOLOGUE AFUA_4G00200)"/>
    <property type="match status" value="1"/>
</dbReference>
<dbReference type="CDD" id="cd09917">
    <property type="entry name" value="F-box_SF"/>
    <property type="match status" value="1"/>
</dbReference>
<evidence type="ECO:0000259" key="1">
    <source>
        <dbReference type="Pfam" id="PF12937"/>
    </source>
</evidence>
<dbReference type="Gene3D" id="1.20.1280.50">
    <property type="match status" value="1"/>
</dbReference>
<protein>
    <recommendedName>
        <fullName evidence="1">F-box domain-containing protein</fullName>
    </recommendedName>
</protein>
<dbReference type="EMBL" id="MVGC01000175">
    <property type="protein sequence ID" value="RJE22312.1"/>
    <property type="molecule type" value="Genomic_DNA"/>
</dbReference>
<dbReference type="Proteomes" id="UP000266188">
    <property type="component" value="Unassembled WGS sequence"/>
</dbReference>
<name>A0A3A2ZGT8_9EURO</name>
<dbReference type="OrthoDB" id="3140657at2759"/>
<keyword evidence="3" id="KW-1185">Reference proteome</keyword>
<feature type="domain" description="F-box" evidence="1">
    <location>
        <begin position="5"/>
        <end position="52"/>
    </location>
</feature>
<dbReference type="PANTHER" id="PTHR42057:SF2">
    <property type="entry name" value="F-BOX DOMAIN PROTEIN (AFU_ORTHOLOGUE AFUA_4G00200)-RELATED"/>
    <property type="match status" value="1"/>
</dbReference>
<comment type="caution">
    <text evidence="2">The sequence shown here is derived from an EMBL/GenBank/DDBJ whole genome shotgun (WGS) entry which is preliminary data.</text>
</comment>
<sequence length="426" mass="49581">MGPKDLPPEILSLIISLLVERANSPSEWRDNLQHICNARLVCRLWNTLATTYVFENLVLAYTTDEYKAWGDMIDSGVVKQAARRVYIRTAPDDDHEGGIWNAYTKKGHDGLIKSITRISELEHIKELYLRFSKHCNGVEVRYRLREEVVEDIAIRHYILENVFRAIQSPARNNFATSDIRTLTIENLQNTPLPDFTSSELFRAVTKNINFLHLMVADEYNEARPDWDAYRLERRVFEPLTTLNLGNFVIGHHEQFDWVLNQSSLTSLRLDRCSIVSYLATFRENIHSWQVRTHDWHEYPTGSFGLDASDAIYGFSGTWETIFNSICRSLPRLSDFRFRYGHDPVFPVRPDKLSVGLTKKRYTAFEDNSWNDVDESGFLTFGDSLRGRPDKRYLNRSEETEVGDYQALDALIQEVRKRQQQLTLRSD</sequence>
<dbReference type="Pfam" id="PF12937">
    <property type="entry name" value="F-box-like"/>
    <property type="match status" value="1"/>
</dbReference>
<organism evidence="2 3">
    <name type="scientific">Aspergillus sclerotialis</name>
    <dbReference type="NCBI Taxonomy" id="2070753"/>
    <lineage>
        <taxon>Eukaryota</taxon>
        <taxon>Fungi</taxon>
        <taxon>Dikarya</taxon>
        <taxon>Ascomycota</taxon>
        <taxon>Pezizomycotina</taxon>
        <taxon>Eurotiomycetes</taxon>
        <taxon>Eurotiomycetidae</taxon>
        <taxon>Eurotiales</taxon>
        <taxon>Aspergillaceae</taxon>
        <taxon>Aspergillus</taxon>
        <taxon>Aspergillus subgen. Polypaecilum</taxon>
    </lineage>
</organism>
<evidence type="ECO:0000313" key="2">
    <source>
        <dbReference type="EMBL" id="RJE22312.1"/>
    </source>
</evidence>
<dbReference type="InterPro" id="IPR001810">
    <property type="entry name" value="F-box_dom"/>
</dbReference>
<gene>
    <name evidence="2" type="ORF">PHISCL_05356</name>
</gene>
<accession>A0A3A2ZGT8</accession>